<feature type="compositionally biased region" description="Low complexity" evidence="1">
    <location>
        <begin position="25"/>
        <end position="45"/>
    </location>
</feature>
<dbReference type="PATRIC" id="fig|1705562.3.peg.3225"/>
<accession>A0A0M9AIV1</accession>
<protein>
    <recommendedName>
        <fullName evidence="2">Ig-like domain-containing protein</fullName>
    </recommendedName>
</protein>
<evidence type="ECO:0000313" key="5">
    <source>
        <dbReference type="Proteomes" id="UP000037729"/>
    </source>
</evidence>
<evidence type="ECO:0000313" key="3">
    <source>
        <dbReference type="EMBL" id="KOX92328.1"/>
    </source>
</evidence>
<dbReference type="RefSeq" id="WP_053968533.1">
    <property type="nucleotide sequence ID" value="NZ_JAWJXX010000009.1"/>
</dbReference>
<dbReference type="Proteomes" id="UP000610611">
    <property type="component" value="Unassembled WGS sequence"/>
</dbReference>
<feature type="region of interest" description="Disordered" evidence="1">
    <location>
        <begin position="17"/>
        <end position="65"/>
    </location>
</feature>
<proteinExistence type="predicted"/>
<evidence type="ECO:0000256" key="1">
    <source>
        <dbReference type="SAM" id="MobiDB-lite"/>
    </source>
</evidence>
<dbReference type="Proteomes" id="UP000037729">
    <property type="component" value="Unassembled WGS sequence"/>
</dbReference>
<keyword evidence="5" id="KW-1185">Reference proteome</keyword>
<reference evidence="3 5" key="1">
    <citation type="submission" date="2015-08" db="EMBL/GenBank/DDBJ databases">
        <title>Genomes of Isolates from Cabo Rojo, PR.</title>
        <authorList>
            <person name="Sanchez-Nieves R.L."/>
            <person name="Montalvo-Rodriguez R."/>
        </authorList>
    </citation>
    <scope>NUCLEOTIDE SEQUENCE [LARGE SCALE GENOMIC DNA]</scope>
    <source>
        <strain evidence="3 5">SL3</strain>
    </source>
</reference>
<dbReference type="EMBL" id="WOWB01000001">
    <property type="protein sequence ID" value="NLV07131.1"/>
    <property type="molecule type" value="Genomic_DNA"/>
</dbReference>
<dbReference type="EMBL" id="LIUF01000004">
    <property type="protein sequence ID" value="KOX92328.1"/>
    <property type="molecule type" value="Genomic_DNA"/>
</dbReference>
<comment type="caution">
    <text evidence="3">The sequence shown here is derived from an EMBL/GenBank/DDBJ whole genome shotgun (WGS) entry which is preliminary data.</text>
</comment>
<evidence type="ECO:0000313" key="4">
    <source>
        <dbReference type="EMBL" id="NLV07131.1"/>
    </source>
</evidence>
<gene>
    <name evidence="3" type="ORF">AMS69_13200</name>
    <name evidence="4" type="ORF">GOC83_13420</name>
</gene>
<dbReference type="Pfam" id="PF25942">
    <property type="entry name" value="Ig_halo"/>
    <property type="match status" value="1"/>
</dbReference>
<evidence type="ECO:0000259" key="2">
    <source>
        <dbReference type="Pfam" id="PF25942"/>
    </source>
</evidence>
<name>A0A0M9AIV1_9EURY</name>
<reference evidence="4" key="2">
    <citation type="submission" date="2019-12" db="EMBL/GenBank/DDBJ databases">
        <title>The whole-genome sequencing of Haloarcula japonica strain pws8.</title>
        <authorList>
            <person name="Verma D.K."/>
            <person name="Gopal K."/>
            <person name="Prasad E.S."/>
        </authorList>
    </citation>
    <scope>NUCLEOTIDE SEQUENCE</scope>
    <source>
        <strain evidence="4">Pws8</strain>
    </source>
</reference>
<sequence>MRRRTLLAALALSPVAGCIAPGDDTTTNGPAPSTATATPAEQSTALATGTSQDSPTPTVTPAPDDPILFVVDNDTDSEQTVTLTITRDETTVLDETATLAADESVEYDPMIGTTGAYTITVAVAGGPSRTIERTIGRFALSSGSNHFVDITADEIRIYWEE</sequence>
<dbReference type="InterPro" id="IPR058929">
    <property type="entry name" value="Ig_halo"/>
</dbReference>
<organism evidence="3 5">
    <name type="scientific">Haloarcula rubripromontorii</name>
    <dbReference type="NCBI Taxonomy" id="1705562"/>
    <lineage>
        <taxon>Archaea</taxon>
        <taxon>Methanobacteriati</taxon>
        <taxon>Methanobacteriota</taxon>
        <taxon>Stenosarchaea group</taxon>
        <taxon>Halobacteria</taxon>
        <taxon>Halobacteriales</taxon>
        <taxon>Haloarculaceae</taxon>
        <taxon>Haloarcula</taxon>
    </lineage>
</organism>
<dbReference type="AlphaFoldDB" id="A0A0M9AIV1"/>
<feature type="domain" description="Ig-like" evidence="2">
    <location>
        <begin position="78"/>
        <end position="131"/>
    </location>
</feature>
<dbReference type="OrthoDB" id="222549at2157"/>